<evidence type="ECO:0000313" key="6">
    <source>
        <dbReference type="EMBL" id="AZL58389.1"/>
    </source>
</evidence>
<dbReference type="SUPFAM" id="SSF53850">
    <property type="entry name" value="Periplasmic binding protein-like II"/>
    <property type="match status" value="1"/>
</dbReference>
<accession>A0A3S8U4B6</accession>
<dbReference type="PANTHER" id="PTHR30118">
    <property type="entry name" value="HTH-TYPE TRANSCRIPTIONAL REGULATOR LEUO-RELATED"/>
    <property type="match status" value="1"/>
</dbReference>
<dbReference type="Pfam" id="PF03466">
    <property type="entry name" value="LysR_substrate"/>
    <property type="match status" value="1"/>
</dbReference>
<dbReference type="Pfam" id="PF00126">
    <property type="entry name" value="HTH_1"/>
    <property type="match status" value="1"/>
</dbReference>
<dbReference type="InterPro" id="IPR036390">
    <property type="entry name" value="WH_DNA-bd_sf"/>
</dbReference>
<protein>
    <submittedName>
        <fullName evidence="6">LysR family transcriptional regulator</fullName>
    </submittedName>
</protein>
<evidence type="ECO:0000256" key="3">
    <source>
        <dbReference type="ARBA" id="ARBA00023125"/>
    </source>
</evidence>
<comment type="similarity">
    <text evidence="1">Belongs to the LysR transcriptional regulatory family.</text>
</comment>
<dbReference type="OrthoDB" id="528082at2"/>
<reference evidence="6 7" key="1">
    <citation type="submission" date="2018-12" db="EMBL/GenBank/DDBJ databases">
        <title>Complete genome sequencing of Tabrizicola sp. K13M18.</title>
        <authorList>
            <person name="Bae J.-W."/>
        </authorList>
    </citation>
    <scope>NUCLEOTIDE SEQUENCE [LARGE SCALE GENOMIC DNA]</scope>
    <source>
        <strain evidence="6 7">K13M18</strain>
    </source>
</reference>
<evidence type="ECO:0000256" key="1">
    <source>
        <dbReference type="ARBA" id="ARBA00009437"/>
    </source>
</evidence>
<dbReference type="InterPro" id="IPR000847">
    <property type="entry name" value="LysR_HTH_N"/>
</dbReference>
<keyword evidence="4" id="KW-0804">Transcription</keyword>
<dbReference type="EMBL" id="CP034328">
    <property type="protein sequence ID" value="AZL58389.1"/>
    <property type="molecule type" value="Genomic_DNA"/>
</dbReference>
<dbReference type="AlphaFoldDB" id="A0A3S8U4B6"/>
<evidence type="ECO:0000256" key="4">
    <source>
        <dbReference type="ARBA" id="ARBA00023163"/>
    </source>
</evidence>
<dbReference type="Gene3D" id="1.10.10.10">
    <property type="entry name" value="Winged helix-like DNA-binding domain superfamily/Winged helix DNA-binding domain"/>
    <property type="match status" value="1"/>
</dbReference>
<dbReference type="PROSITE" id="PS50931">
    <property type="entry name" value="HTH_LYSR"/>
    <property type="match status" value="1"/>
</dbReference>
<dbReference type="Proteomes" id="UP000282002">
    <property type="component" value="Chromosome"/>
</dbReference>
<dbReference type="InterPro" id="IPR005119">
    <property type="entry name" value="LysR_subst-bd"/>
</dbReference>
<dbReference type="CDD" id="cd08417">
    <property type="entry name" value="PBP2_Nitroaromatics_like"/>
    <property type="match status" value="1"/>
</dbReference>
<keyword evidence="2" id="KW-0805">Transcription regulation</keyword>
<gene>
    <name evidence="6" type="ORF">EI545_05810</name>
</gene>
<dbReference type="KEGG" id="taw:EI545_05810"/>
<evidence type="ECO:0000256" key="2">
    <source>
        <dbReference type="ARBA" id="ARBA00023015"/>
    </source>
</evidence>
<keyword evidence="7" id="KW-1185">Reference proteome</keyword>
<evidence type="ECO:0000259" key="5">
    <source>
        <dbReference type="PROSITE" id="PS50931"/>
    </source>
</evidence>
<dbReference type="PANTHER" id="PTHR30118:SF6">
    <property type="entry name" value="HTH-TYPE TRANSCRIPTIONAL REGULATOR LEUO"/>
    <property type="match status" value="1"/>
</dbReference>
<dbReference type="SUPFAM" id="SSF46785">
    <property type="entry name" value="Winged helix' DNA-binding domain"/>
    <property type="match status" value="1"/>
</dbReference>
<proteinExistence type="inferred from homology"/>
<evidence type="ECO:0000313" key="7">
    <source>
        <dbReference type="Proteomes" id="UP000282002"/>
    </source>
</evidence>
<name>A0A3S8U4B6_9RHOB</name>
<feature type="domain" description="HTH lysR-type" evidence="5">
    <location>
        <begin position="81"/>
        <end position="138"/>
    </location>
</feature>
<sequence length="396" mass="42880">MARRAGMGRGGDQQDGKRPAGVFGGEQGLVACAVPVVGTGGLGGHRGLVQLRDGCPMTEADKSVKLIVCIVSIHPMNLASFDLNLLRVLDAILRERSTVRAGQRIGLSQPAVSAALGRLRAALGDPLMVRDGQSLQPTEFALGLAQPLRALLEEAERLLSRPAFDPATATATFRFAGPDFFTEMLLPDLMGRLERTAPGITLRYSDALSTALWDDLREGRLDLMLMPQAICPDWLENEVVLRTDYRIVARRGHPILTRLRLPEGAAIPMDVYAKLRHVAFRVTEGVPEMEDRVLADLGCDRTLVLTVPSFTAVWRAVSASDLVGIVPRRQAERAAMVAGLRVHALPFSLPKVTLCQAWHRRNAAAPGLAWLRREIAEVLTPLDDGDDSLGAGCCPS</sequence>
<dbReference type="InterPro" id="IPR037402">
    <property type="entry name" value="YidZ_PBP2"/>
</dbReference>
<keyword evidence="3" id="KW-0238">DNA-binding</keyword>
<dbReference type="GO" id="GO:0003677">
    <property type="term" value="F:DNA binding"/>
    <property type="evidence" value="ECO:0007669"/>
    <property type="project" value="UniProtKB-KW"/>
</dbReference>
<dbReference type="InterPro" id="IPR036388">
    <property type="entry name" value="WH-like_DNA-bd_sf"/>
</dbReference>
<dbReference type="Gene3D" id="3.40.190.10">
    <property type="entry name" value="Periplasmic binding protein-like II"/>
    <property type="match status" value="2"/>
</dbReference>
<dbReference type="InterPro" id="IPR050389">
    <property type="entry name" value="LysR-type_TF"/>
</dbReference>
<organism evidence="6 7">
    <name type="scientific">Tabrizicola piscis</name>
    <dbReference type="NCBI Taxonomy" id="2494374"/>
    <lineage>
        <taxon>Bacteria</taxon>
        <taxon>Pseudomonadati</taxon>
        <taxon>Pseudomonadota</taxon>
        <taxon>Alphaproteobacteria</taxon>
        <taxon>Rhodobacterales</taxon>
        <taxon>Paracoccaceae</taxon>
        <taxon>Tabrizicola</taxon>
    </lineage>
</organism>
<dbReference type="GO" id="GO:0003700">
    <property type="term" value="F:DNA-binding transcription factor activity"/>
    <property type="evidence" value="ECO:0007669"/>
    <property type="project" value="InterPro"/>
</dbReference>